<proteinExistence type="predicted"/>
<gene>
    <name evidence="2" type="ORF">RDB_LOCUS104634</name>
</gene>
<name>A0A8H3AYM6_9AGAM</name>
<feature type="region of interest" description="Disordered" evidence="1">
    <location>
        <begin position="1"/>
        <end position="33"/>
    </location>
</feature>
<accession>A0A8H3AYM6</accession>
<feature type="region of interest" description="Disordered" evidence="1">
    <location>
        <begin position="93"/>
        <end position="168"/>
    </location>
</feature>
<evidence type="ECO:0000313" key="2">
    <source>
        <dbReference type="EMBL" id="CAE6443560.1"/>
    </source>
</evidence>
<evidence type="ECO:0000256" key="1">
    <source>
        <dbReference type="SAM" id="MobiDB-lite"/>
    </source>
</evidence>
<organism evidence="2 3">
    <name type="scientific">Rhizoctonia solani</name>
    <dbReference type="NCBI Taxonomy" id="456999"/>
    <lineage>
        <taxon>Eukaryota</taxon>
        <taxon>Fungi</taxon>
        <taxon>Dikarya</taxon>
        <taxon>Basidiomycota</taxon>
        <taxon>Agaricomycotina</taxon>
        <taxon>Agaricomycetes</taxon>
        <taxon>Cantharellales</taxon>
        <taxon>Ceratobasidiaceae</taxon>
        <taxon>Rhizoctonia</taxon>
    </lineage>
</organism>
<dbReference type="Proteomes" id="UP000663841">
    <property type="component" value="Unassembled WGS sequence"/>
</dbReference>
<protein>
    <submittedName>
        <fullName evidence="2">Uncharacterized protein</fullName>
    </submittedName>
</protein>
<dbReference type="EMBL" id="CAJMWW010000102">
    <property type="protein sequence ID" value="CAE6443560.1"/>
    <property type="molecule type" value="Genomic_DNA"/>
</dbReference>
<evidence type="ECO:0000313" key="3">
    <source>
        <dbReference type="Proteomes" id="UP000663841"/>
    </source>
</evidence>
<comment type="caution">
    <text evidence="2">The sequence shown here is derived from an EMBL/GenBank/DDBJ whole genome shotgun (WGS) entry which is preliminary data.</text>
</comment>
<feature type="compositionally biased region" description="Basic residues" evidence="1">
    <location>
        <begin position="121"/>
        <end position="133"/>
    </location>
</feature>
<dbReference type="AlphaFoldDB" id="A0A8H3AYM6"/>
<sequence length="168" mass="18440">MASAYVSPPRSPTETHSNTSPSPDAIFAVLNQPPPPTIREILAAYSSKGDGDREMLIAILKAKAAEDDRIASVAKLQQQVIQMQLTALSAHFQSTLTKRPQPAEGHERRSPVSPSPPARQPRSRTPVRARAHPYSRPPADEHPVWKGRKSWSVSVSDERTTSEDGVDY</sequence>
<reference evidence="2" key="1">
    <citation type="submission" date="2021-01" db="EMBL/GenBank/DDBJ databases">
        <authorList>
            <person name="Kaushik A."/>
        </authorList>
    </citation>
    <scope>NUCLEOTIDE SEQUENCE</scope>
    <source>
        <strain evidence="2">AG3-T5</strain>
    </source>
</reference>
<feature type="compositionally biased region" description="Polar residues" evidence="1">
    <location>
        <begin position="12"/>
        <end position="22"/>
    </location>
</feature>